<evidence type="ECO:0000256" key="1">
    <source>
        <dbReference type="ARBA" id="ARBA00004613"/>
    </source>
</evidence>
<comment type="subcellular location">
    <subcellularLocation>
        <location evidence="1">Secreted</location>
    </subcellularLocation>
</comment>
<dbReference type="InterPro" id="IPR050708">
    <property type="entry name" value="T6SS_VgrG/RHS"/>
</dbReference>
<sequence>MSMSSPRFNLSLADLELQVLAFEAVEIIGQPYSIDLHLVSRQPDLDLAALLRQPAWLDLGQGRGLHGLVWRIEQTQCTVHISHYRIELRPALAWLEQRRNCRIYQHKSVPQILRQLLAEHGIQGDACQFPETEYPAREYCVQYAESDLHFLRRLCEEEGLHYHFRHSAKQGHVLVFGDDQTVFPRLCAPQPFRPDSGQPQETPAIQRFTVRLESRSDTVTLRDHDERQPRLQMQSSASQADTPSSTGEQYHYPGRFTDRSRGTQLARRALEGLQHDALRAEGSSSQPLLASGHFLELQGHPRDDFNRLWLLTEVHHQGYQPQVLEAFAGHRESAPADPPGYRNRFVAIPWQAPYRLPCLKARPRLLSAQTAVVTGPDDEDIHCDELGRVQVRFHWEREAAAATHSRAWLRVASGWAGDQYGALLIPRVGMEVLISFLDGDPDRPLVTGCLYHAEHEPPCPLPDQRACSVFRTRSSPGGQGFHELRIDDRQGAERIHVHAQRDWEQHINHDHRLWIGNQRHCTVAGDSHSALKGEEHRITHGNRLAELRADDHLTVQGSQHLKLGAGQFIEAGQEIHLASGEKIVLQAGSELTLKVGGSFVKLDASGVTLVGAQVRLNSGGSAGKGAGAQPLLPQVSETDTPPAASERSASHQAAGQHSDLDAAEPGERTLIVDVWGDPALGSQLQLLDPKDQGHE</sequence>
<dbReference type="Gene3D" id="2.40.50.230">
    <property type="entry name" value="Gp5 N-terminal domain"/>
    <property type="match status" value="1"/>
</dbReference>
<dbReference type="SUPFAM" id="SSF69255">
    <property type="entry name" value="gp5 N-terminal domain-like"/>
    <property type="match status" value="1"/>
</dbReference>
<dbReference type="Pfam" id="PF05954">
    <property type="entry name" value="Phage_GPD"/>
    <property type="match status" value="1"/>
</dbReference>
<feature type="region of interest" description="Disordered" evidence="4">
    <location>
        <begin position="620"/>
        <end position="668"/>
    </location>
</feature>
<evidence type="ECO:0000313" key="7">
    <source>
        <dbReference type="EMBL" id="KHO64807.1"/>
    </source>
</evidence>
<proteinExistence type="inferred from homology"/>
<dbReference type="InterPro" id="IPR017847">
    <property type="entry name" value="T6SS_RhsGE_Vgr_subset"/>
</dbReference>
<dbReference type="InterPro" id="IPR037026">
    <property type="entry name" value="Vgr_OB-fold_dom_sf"/>
</dbReference>
<dbReference type="Gene3D" id="2.30.110.50">
    <property type="match status" value="1"/>
</dbReference>
<evidence type="ECO:0000259" key="6">
    <source>
        <dbReference type="Pfam" id="PF22178"/>
    </source>
</evidence>
<dbReference type="PANTHER" id="PTHR32305">
    <property type="match status" value="1"/>
</dbReference>
<dbReference type="Gene3D" id="3.55.50.10">
    <property type="entry name" value="Baseplate protein-like domains"/>
    <property type="match status" value="1"/>
</dbReference>
<dbReference type="OrthoDB" id="9762420at2"/>
<dbReference type="InterPro" id="IPR054030">
    <property type="entry name" value="Gp5_Vgr_C"/>
</dbReference>
<dbReference type="Pfam" id="PF04717">
    <property type="entry name" value="Phage_base_V"/>
    <property type="match status" value="1"/>
</dbReference>
<dbReference type="SUPFAM" id="SSF69279">
    <property type="entry name" value="Phage tail proteins"/>
    <property type="match status" value="2"/>
</dbReference>
<dbReference type="AlphaFoldDB" id="A0A0B3BZN6"/>
<feature type="domain" description="Gp5/Type VI secretion system Vgr C-terminal trimerisation" evidence="6">
    <location>
        <begin position="468"/>
        <end position="575"/>
    </location>
</feature>
<evidence type="ECO:0000256" key="2">
    <source>
        <dbReference type="ARBA" id="ARBA00005558"/>
    </source>
</evidence>
<accession>A0A0B3BZN6</accession>
<dbReference type="GO" id="GO:0005576">
    <property type="term" value="C:extracellular region"/>
    <property type="evidence" value="ECO:0007669"/>
    <property type="project" value="UniProtKB-SubCell"/>
</dbReference>
<evidence type="ECO:0000313" key="8">
    <source>
        <dbReference type="Proteomes" id="UP000030980"/>
    </source>
</evidence>
<dbReference type="NCBIfam" id="TIGR01646">
    <property type="entry name" value="vgr_GE"/>
    <property type="match status" value="1"/>
</dbReference>
<protein>
    <submittedName>
        <fullName evidence="7">Type IV secretion protein Rhs</fullName>
    </submittedName>
</protein>
<dbReference type="STRING" id="706570.PT85_11525"/>
<feature type="compositionally biased region" description="Polar residues" evidence="4">
    <location>
        <begin position="231"/>
        <end position="248"/>
    </location>
</feature>
<feature type="domain" description="Gp5/Type VI secretion system Vgr protein OB-fold" evidence="5">
    <location>
        <begin position="382"/>
        <end position="451"/>
    </location>
</feature>
<name>A0A0B3BZN6_9PSED</name>
<feature type="region of interest" description="Disordered" evidence="4">
    <location>
        <begin position="216"/>
        <end position="261"/>
    </location>
</feature>
<comment type="similarity">
    <text evidence="2">Belongs to the VgrG protein family.</text>
</comment>
<dbReference type="SUPFAM" id="SSF69349">
    <property type="entry name" value="Phage fibre proteins"/>
    <property type="match status" value="1"/>
</dbReference>
<feature type="compositionally biased region" description="Basic and acidic residues" evidence="4">
    <location>
        <begin position="216"/>
        <end position="229"/>
    </location>
</feature>
<comment type="caution">
    <text evidence="7">The sequence shown here is derived from an EMBL/GenBank/DDBJ whole genome shotgun (WGS) entry which is preliminary data.</text>
</comment>
<dbReference type="InterPro" id="IPR006533">
    <property type="entry name" value="T6SS_Vgr_RhsGE"/>
</dbReference>
<dbReference type="Gene3D" id="4.10.220.110">
    <property type="match status" value="1"/>
</dbReference>
<evidence type="ECO:0000256" key="4">
    <source>
        <dbReference type="SAM" id="MobiDB-lite"/>
    </source>
</evidence>
<organism evidence="7 8">
    <name type="scientific">Pseudomonas flexibilis</name>
    <dbReference type="NCBI Taxonomy" id="706570"/>
    <lineage>
        <taxon>Bacteria</taxon>
        <taxon>Pseudomonadati</taxon>
        <taxon>Pseudomonadota</taxon>
        <taxon>Gammaproteobacteria</taxon>
        <taxon>Pseudomonadales</taxon>
        <taxon>Pseudomonadaceae</taxon>
        <taxon>Pseudomonas</taxon>
    </lineage>
</organism>
<dbReference type="Pfam" id="PF22178">
    <property type="entry name" value="Gp5_trimer_C"/>
    <property type="match status" value="1"/>
</dbReference>
<dbReference type="InterPro" id="IPR006531">
    <property type="entry name" value="Gp5/Vgr_OB"/>
</dbReference>
<dbReference type="NCBIfam" id="TIGR03361">
    <property type="entry name" value="VI_Rhs_Vgr"/>
    <property type="match status" value="1"/>
</dbReference>
<dbReference type="EMBL" id="JTAK01000004">
    <property type="protein sequence ID" value="KHO64807.1"/>
    <property type="molecule type" value="Genomic_DNA"/>
</dbReference>
<keyword evidence="8" id="KW-1185">Reference proteome</keyword>
<evidence type="ECO:0000259" key="5">
    <source>
        <dbReference type="Pfam" id="PF04717"/>
    </source>
</evidence>
<dbReference type="Proteomes" id="UP000030980">
    <property type="component" value="Unassembled WGS sequence"/>
</dbReference>
<gene>
    <name evidence="7" type="ORF">PT85_11525</name>
</gene>
<dbReference type="PANTHER" id="PTHR32305:SF15">
    <property type="entry name" value="PROTEIN RHSA-RELATED"/>
    <property type="match status" value="1"/>
</dbReference>
<keyword evidence="3" id="KW-0964">Secreted</keyword>
<evidence type="ECO:0000256" key="3">
    <source>
        <dbReference type="ARBA" id="ARBA00022525"/>
    </source>
</evidence>
<reference evidence="7 8" key="1">
    <citation type="submission" date="2014-11" db="EMBL/GenBank/DDBJ databases">
        <title>Genome sequence of Pseudomonas tuomuerensis JCM 14085.</title>
        <authorList>
            <person name="Shin S.-K."/>
            <person name="Yi H."/>
        </authorList>
    </citation>
    <scope>NUCLEOTIDE SEQUENCE [LARGE SCALE GENOMIC DNA]</scope>
    <source>
        <strain evidence="7 8">JCM 14085</strain>
    </source>
</reference>